<organism evidence="2 3">
    <name type="scientific">Collybiopsis confluens</name>
    <dbReference type="NCBI Taxonomy" id="2823264"/>
    <lineage>
        <taxon>Eukaryota</taxon>
        <taxon>Fungi</taxon>
        <taxon>Dikarya</taxon>
        <taxon>Basidiomycota</taxon>
        <taxon>Agaricomycotina</taxon>
        <taxon>Agaricomycetes</taxon>
        <taxon>Agaricomycetidae</taxon>
        <taxon>Agaricales</taxon>
        <taxon>Marasmiineae</taxon>
        <taxon>Omphalotaceae</taxon>
        <taxon>Collybiopsis</taxon>
    </lineage>
</organism>
<dbReference type="EMBL" id="JAACJN010000021">
    <property type="protein sequence ID" value="KAF5389517.1"/>
    <property type="molecule type" value="Genomic_DNA"/>
</dbReference>
<keyword evidence="3" id="KW-1185">Reference proteome</keyword>
<accession>A0A8H5HTW2</accession>
<dbReference type="OrthoDB" id="3220023at2759"/>
<feature type="compositionally biased region" description="Low complexity" evidence="1">
    <location>
        <begin position="442"/>
        <end position="461"/>
    </location>
</feature>
<protein>
    <submittedName>
        <fullName evidence="2">Uncharacterized protein</fullName>
    </submittedName>
</protein>
<reference evidence="2 3" key="1">
    <citation type="journal article" date="2020" name="ISME J.">
        <title>Uncovering the hidden diversity of litter-decomposition mechanisms in mushroom-forming fungi.</title>
        <authorList>
            <person name="Floudas D."/>
            <person name="Bentzer J."/>
            <person name="Ahren D."/>
            <person name="Johansson T."/>
            <person name="Persson P."/>
            <person name="Tunlid A."/>
        </authorList>
    </citation>
    <scope>NUCLEOTIDE SEQUENCE [LARGE SCALE GENOMIC DNA]</scope>
    <source>
        <strain evidence="2 3">CBS 406.79</strain>
    </source>
</reference>
<evidence type="ECO:0000313" key="2">
    <source>
        <dbReference type="EMBL" id="KAF5389517.1"/>
    </source>
</evidence>
<gene>
    <name evidence="2" type="ORF">D9757_004075</name>
</gene>
<evidence type="ECO:0000313" key="3">
    <source>
        <dbReference type="Proteomes" id="UP000518752"/>
    </source>
</evidence>
<sequence length="504" mass="56518">MSFSPVIRPAFNSHPMVMCTEYSMIPYPMWKVQIASVSGAGIGSWPASRKFRRSGWLYALQEHLEVSTQPDAFAKYTKDCIKRSVQNREFMEMCIALHSWKINYLAALSAVNAINLTFSGQLANQEGLSLSDLMNTPTYGPFFKRKTKALEHIKRSHYDLLESAITADLVRVKERRARRSSGNRYTATRKIIDMHYDKLRALKLESPLPCLPSFRKLPTPDQLQRSSLPEEEIKKTLQTEPITQLVHSDLANFHLNAKNTLGKVLGFPDWISASNKKLHPVDRLTARFRCRRCQRVEAKYKYFGCLDYAGVIMHMCATTMDKPVPPKPFRATMFEKDTKASSGTLIHQYPMLSILACGIREDEKGSDELLSAVGPRVIGHSHRHQTMSLALLPQDEAKKILGDHALLPGLVSRLTSPGKIATMNRNMKAYLCRHCKQAKPKNSAAGNTSSSSGTTTSEGSAILPTDGTFLRVTTTTTTTVNMTPSAISKQMYTFDALRCHLQDK</sequence>
<evidence type="ECO:0000256" key="1">
    <source>
        <dbReference type="SAM" id="MobiDB-lite"/>
    </source>
</evidence>
<feature type="region of interest" description="Disordered" evidence="1">
    <location>
        <begin position="440"/>
        <end position="463"/>
    </location>
</feature>
<proteinExistence type="predicted"/>
<dbReference type="AlphaFoldDB" id="A0A8H5HTW2"/>
<dbReference type="Proteomes" id="UP000518752">
    <property type="component" value="Unassembled WGS sequence"/>
</dbReference>
<comment type="caution">
    <text evidence="2">The sequence shown here is derived from an EMBL/GenBank/DDBJ whole genome shotgun (WGS) entry which is preliminary data.</text>
</comment>
<name>A0A8H5HTW2_9AGAR</name>